<dbReference type="GeneID" id="83206905"/>
<dbReference type="EMBL" id="JAPQKS010000008">
    <property type="protein sequence ID" value="KAJ5217298.1"/>
    <property type="molecule type" value="Genomic_DNA"/>
</dbReference>
<evidence type="ECO:0000259" key="6">
    <source>
        <dbReference type="PROSITE" id="PS51194"/>
    </source>
</evidence>
<dbReference type="PANTHER" id="PTHR47959">
    <property type="entry name" value="ATP-DEPENDENT RNA HELICASE RHLE-RELATED"/>
    <property type="match status" value="1"/>
</dbReference>
<dbReference type="PROSITE" id="PS51194">
    <property type="entry name" value="HELICASE_CTER"/>
    <property type="match status" value="1"/>
</dbReference>
<name>A0A9W9NEE4_9EURO</name>
<dbReference type="PANTHER" id="PTHR47959:SF24">
    <property type="entry name" value="ATP-DEPENDENT RNA HELICASE"/>
    <property type="match status" value="1"/>
</dbReference>
<evidence type="ECO:0000256" key="2">
    <source>
        <dbReference type="ARBA" id="ARBA00022741"/>
    </source>
</evidence>
<dbReference type="GO" id="GO:0016787">
    <property type="term" value="F:hydrolase activity"/>
    <property type="evidence" value="ECO:0007669"/>
    <property type="project" value="UniProtKB-KW"/>
</dbReference>
<dbReference type="AlphaFoldDB" id="A0A9W9NEE4"/>
<dbReference type="GO" id="GO:0005829">
    <property type="term" value="C:cytosol"/>
    <property type="evidence" value="ECO:0007669"/>
    <property type="project" value="TreeGrafter"/>
</dbReference>
<keyword evidence="8" id="KW-1185">Reference proteome</keyword>
<dbReference type="Gene3D" id="3.40.50.300">
    <property type="entry name" value="P-loop containing nucleotide triphosphate hydrolases"/>
    <property type="match status" value="1"/>
</dbReference>
<dbReference type="Pfam" id="PF00271">
    <property type="entry name" value="Helicase_C"/>
    <property type="match status" value="1"/>
</dbReference>
<reference evidence="7" key="1">
    <citation type="submission" date="2022-11" db="EMBL/GenBank/DDBJ databases">
        <authorList>
            <person name="Petersen C."/>
        </authorList>
    </citation>
    <scope>NUCLEOTIDE SEQUENCE</scope>
    <source>
        <strain evidence="7">IBT 19713</strain>
    </source>
</reference>
<sequence length="229" mass="26087">MDESYSDYSDETESTVLSKWEDIPDDENGVATVTGASYRINDDPGSPRGHAYICHDQRFLSVSAHLKDYYLFHLLNCYGDETGIILVRMIEDTQRLNLLLQNLGFSPTPIDNSLPQRTHLAFVKAFHSKKPALLITTHAVANELKIPPVNFMIYYDIPPDRLTYKDQTSERVDLEKGKVFSLVASNEMKLWNRIIRDQGCVPQLPLDKDEVLRFADEVKTAQKLAARDP</sequence>
<gene>
    <name evidence="7" type="ORF">N7468_010306</name>
</gene>
<dbReference type="InterPro" id="IPR001650">
    <property type="entry name" value="Helicase_C-like"/>
</dbReference>
<evidence type="ECO:0000256" key="5">
    <source>
        <dbReference type="ARBA" id="ARBA00022840"/>
    </source>
</evidence>
<keyword evidence="2" id="KW-0547">Nucleotide-binding</keyword>
<evidence type="ECO:0000256" key="3">
    <source>
        <dbReference type="ARBA" id="ARBA00022801"/>
    </source>
</evidence>
<dbReference type="SUPFAM" id="SSF52540">
    <property type="entry name" value="P-loop containing nucleoside triphosphate hydrolases"/>
    <property type="match status" value="1"/>
</dbReference>
<keyword evidence="5" id="KW-0067">ATP-binding</keyword>
<keyword evidence="3" id="KW-0378">Hydrolase</keyword>
<evidence type="ECO:0000256" key="4">
    <source>
        <dbReference type="ARBA" id="ARBA00022806"/>
    </source>
</evidence>
<dbReference type="GO" id="GO:0003724">
    <property type="term" value="F:RNA helicase activity"/>
    <property type="evidence" value="ECO:0007669"/>
    <property type="project" value="UniProtKB-EC"/>
</dbReference>
<protein>
    <recommendedName>
        <fullName evidence="1">RNA helicase</fullName>
        <ecNumber evidence="1">3.6.4.13</ecNumber>
    </recommendedName>
</protein>
<dbReference type="Proteomes" id="UP001150941">
    <property type="component" value="Unassembled WGS sequence"/>
</dbReference>
<accession>A0A9W9NEE4</accession>
<dbReference type="InterPro" id="IPR027417">
    <property type="entry name" value="P-loop_NTPase"/>
</dbReference>
<dbReference type="EC" id="3.6.4.13" evidence="1"/>
<evidence type="ECO:0000313" key="7">
    <source>
        <dbReference type="EMBL" id="KAJ5217298.1"/>
    </source>
</evidence>
<feature type="domain" description="Helicase C-terminal" evidence="6">
    <location>
        <begin position="70"/>
        <end position="212"/>
    </location>
</feature>
<keyword evidence="4 7" id="KW-0347">Helicase</keyword>
<organism evidence="7 8">
    <name type="scientific">Penicillium chermesinum</name>
    <dbReference type="NCBI Taxonomy" id="63820"/>
    <lineage>
        <taxon>Eukaryota</taxon>
        <taxon>Fungi</taxon>
        <taxon>Dikarya</taxon>
        <taxon>Ascomycota</taxon>
        <taxon>Pezizomycotina</taxon>
        <taxon>Eurotiomycetes</taxon>
        <taxon>Eurotiomycetidae</taxon>
        <taxon>Eurotiales</taxon>
        <taxon>Aspergillaceae</taxon>
        <taxon>Penicillium</taxon>
    </lineage>
</organism>
<evidence type="ECO:0000256" key="1">
    <source>
        <dbReference type="ARBA" id="ARBA00012552"/>
    </source>
</evidence>
<evidence type="ECO:0000313" key="8">
    <source>
        <dbReference type="Proteomes" id="UP001150941"/>
    </source>
</evidence>
<dbReference type="InterPro" id="IPR050079">
    <property type="entry name" value="DEAD_box_RNA_helicase"/>
</dbReference>
<comment type="caution">
    <text evidence="7">The sequence shown here is derived from an EMBL/GenBank/DDBJ whole genome shotgun (WGS) entry which is preliminary data.</text>
</comment>
<dbReference type="GO" id="GO:0005524">
    <property type="term" value="F:ATP binding"/>
    <property type="evidence" value="ECO:0007669"/>
    <property type="project" value="UniProtKB-KW"/>
</dbReference>
<proteinExistence type="predicted"/>
<reference evidence="7" key="2">
    <citation type="journal article" date="2023" name="IMA Fungus">
        <title>Comparative genomic study of the Penicillium genus elucidates a diverse pangenome and 15 lateral gene transfer events.</title>
        <authorList>
            <person name="Petersen C."/>
            <person name="Sorensen T."/>
            <person name="Nielsen M.R."/>
            <person name="Sondergaard T.E."/>
            <person name="Sorensen J.L."/>
            <person name="Fitzpatrick D.A."/>
            <person name="Frisvad J.C."/>
            <person name="Nielsen K.L."/>
        </authorList>
    </citation>
    <scope>NUCLEOTIDE SEQUENCE</scope>
    <source>
        <strain evidence="7">IBT 19713</strain>
    </source>
</reference>
<dbReference type="RefSeq" id="XP_058326169.1">
    <property type="nucleotide sequence ID" value="XM_058479601.1"/>
</dbReference>